<accession>A0A5B7DZI3</accession>
<dbReference type="EMBL" id="VSRR010001667">
    <property type="protein sequence ID" value="MPC26898.1"/>
    <property type="molecule type" value="Genomic_DNA"/>
</dbReference>
<feature type="compositionally biased region" description="Polar residues" evidence="1">
    <location>
        <begin position="35"/>
        <end position="47"/>
    </location>
</feature>
<organism evidence="2 3">
    <name type="scientific">Portunus trituberculatus</name>
    <name type="common">Swimming crab</name>
    <name type="synonym">Neptunus trituberculatus</name>
    <dbReference type="NCBI Taxonomy" id="210409"/>
    <lineage>
        <taxon>Eukaryota</taxon>
        <taxon>Metazoa</taxon>
        <taxon>Ecdysozoa</taxon>
        <taxon>Arthropoda</taxon>
        <taxon>Crustacea</taxon>
        <taxon>Multicrustacea</taxon>
        <taxon>Malacostraca</taxon>
        <taxon>Eumalacostraca</taxon>
        <taxon>Eucarida</taxon>
        <taxon>Decapoda</taxon>
        <taxon>Pleocyemata</taxon>
        <taxon>Brachyura</taxon>
        <taxon>Eubrachyura</taxon>
        <taxon>Portunoidea</taxon>
        <taxon>Portunidae</taxon>
        <taxon>Portuninae</taxon>
        <taxon>Portunus</taxon>
    </lineage>
</organism>
<keyword evidence="3" id="KW-1185">Reference proteome</keyword>
<proteinExistence type="predicted"/>
<sequence>MDILPPGDAGMFMAARLHARGRGYSVSEETKKKNVISTISSEQQTETMPEARRGEEQEGGMAGEMQSLAGTPGVVALRSKRSAASIRHRSF</sequence>
<comment type="caution">
    <text evidence="2">The sequence shown here is derived from an EMBL/GenBank/DDBJ whole genome shotgun (WGS) entry which is preliminary data.</text>
</comment>
<dbReference type="Proteomes" id="UP000324222">
    <property type="component" value="Unassembled WGS sequence"/>
</dbReference>
<feature type="compositionally biased region" description="Basic residues" evidence="1">
    <location>
        <begin position="78"/>
        <end position="91"/>
    </location>
</feature>
<gene>
    <name evidence="2" type="ORF">E2C01_020050</name>
</gene>
<reference evidence="2 3" key="1">
    <citation type="submission" date="2019-05" db="EMBL/GenBank/DDBJ databases">
        <title>Another draft genome of Portunus trituberculatus and its Hox gene families provides insights of decapod evolution.</title>
        <authorList>
            <person name="Jeong J.-H."/>
            <person name="Song I."/>
            <person name="Kim S."/>
            <person name="Choi T."/>
            <person name="Kim D."/>
            <person name="Ryu S."/>
            <person name="Kim W."/>
        </authorList>
    </citation>
    <scope>NUCLEOTIDE SEQUENCE [LARGE SCALE GENOMIC DNA]</scope>
    <source>
        <tissue evidence="2">Muscle</tissue>
    </source>
</reference>
<evidence type="ECO:0000313" key="3">
    <source>
        <dbReference type="Proteomes" id="UP000324222"/>
    </source>
</evidence>
<evidence type="ECO:0000313" key="2">
    <source>
        <dbReference type="EMBL" id="MPC26898.1"/>
    </source>
</evidence>
<name>A0A5B7DZI3_PORTR</name>
<evidence type="ECO:0000256" key="1">
    <source>
        <dbReference type="SAM" id="MobiDB-lite"/>
    </source>
</evidence>
<dbReference type="AlphaFoldDB" id="A0A5B7DZI3"/>
<feature type="region of interest" description="Disordered" evidence="1">
    <location>
        <begin position="35"/>
        <end position="91"/>
    </location>
</feature>
<protein>
    <submittedName>
        <fullName evidence="2">Uncharacterized protein</fullName>
    </submittedName>
</protein>